<dbReference type="InterPro" id="IPR029032">
    <property type="entry name" value="AhpD-like"/>
</dbReference>
<gene>
    <name evidence="2" type="ORF">ASJ81_18530</name>
</gene>
<dbReference type="InterPro" id="IPR052512">
    <property type="entry name" value="4CMD/NDH-1_regulator"/>
</dbReference>
<dbReference type="Proteomes" id="UP000218164">
    <property type="component" value="Unassembled WGS sequence"/>
</dbReference>
<dbReference type="SUPFAM" id="SSF69118">
    <property type="entry name" value="AhpD-like"/>
    <property type="match status" value="1"/>
</dbReference>
<dbReference type="EMBL" id="LMVP01000114">
    <property type="protein sequence ID" value="PAV13173.1"/>
    <property type="molecule type" value="Genomic_DNA"/>
</dbReference>
<dbReference type="PANTHER" id="PTHR33570">
    <property type="entry name" value="4-CARBOXYMUCONOLACTONE DECARBOXYLASE FAMILY PROTEIN"/>
    <property type="match status" value="1"/>
</dbReference>
<keyword evidence="3" id="KW-1185">Reference proteome</keyword>
<evidence type="ECO:0000313" key="3">
    <source>
        <dbReference type="Proteomes" id="UP000218164"/>
    </source>
</evidence>
<accession>A0A2A2HV88</accession>
<feature type="domain" description="Carboxymuconolactone decarboxylase-like" evidence="1">
    <location>
        <begin position="34"/>
        <end position="119"/>
    </location>
</feature>
<dbReference type="Gene3D" id="1.20.1290.10">
    <property type="entry name" value="AhpD-like"/>
    <property type="match status" value="2"/>
</dbReference>
<proteinExistence type="predicted"/>
<name>A0A2A2HV88_9EURY</name>
<dbReference type="AlphaFoldDB" id="A0A2A2HV88"/>
<feature type="domain" description="Carboxymuconolactone decarboxylase-like" evidence="1">
    <location>
        <begin position="167"/>
        <end position="251"/>
    </location>
</feature>
<sequence length="257" mass="28402">MMENERYERGWLKLKEIDGKVGEEIVKNLGSISPDLSKYIIEFSFGDVYSRESTSLKQKEIAVVAALTAMGNAAPQLNVHINGALNVGCSVEEILEVIIQMSSYSGFPGSLNAINVLKEVIKDRKITFEPVKEDKNGDRFSIGLEMLSQLEKNQVQILKENLDNIAPDMVEYIIAYGYGDVYSRKNLSLKMRQISTIAALTAMGTARPQLAFHIKAGLNIGLTKEEITETIILMCVYAGFPAALNGISTAKEVFENL</sequence>
<dbReference type="InterPro" id="IPR003779">
    <property type="entry name" value="CMD-like"/>
</dbReference>
<protein>
    <submittedName>
        <fullName evidence="2">Carboxymuconolactone decarboxylase</fullName>
    </submittedName>
</protein>
<dbReference type="GO" id="GO:0051920">
    <property type="term" value="F:peroxiredoxin activity"/>
    <property type="evidence" value="ECO:0007669"/>
    <property type="project" value="InterPro"/>
</dbReference>
<comment type="caution">
    <text evidence="2">The sequence shown here is derived from an EMBL/GenBank/DDBJ whole genome shotgun (WGS) entry which is preliminary data.</text>
</comment>
<dbReference type="PANTHER" id="PTHR33570:SF10">
    <property type="entry name" value="GAMMA-CARBOXYMUCONOLACTONE DECARBOXYLASE"/>
    <property type="match status" value="1"/>
</dbReference>
<evidence type="ECO:0000313" key="2">
    <source>
        <dbReference type="EMBL" id="PAV13173.1"/>
    </source>
</evidence>
<organism evidence="2 3">
    <name type="scientific">Methanosarcina spelaei</name>
    <dbReference type="NCBI Taxonomy" id="1036679"/>
    <lineage>
        <taxon>Archaea</taxon>
        <taxon>Methanobacteriati</taxon>
        <taxon>Methanobacteriota</taxon>
        <taxon>Stenosarchaea group</taxon>
        <taxon>Methanomicrobia</taxon>
        <taxon>Methanosarcinales</taxon>
        <taxon>Methanosarcinaceae</taxon>
        <taxon>Methanosarcina</taxon>
    </lineage>
</organism>
<evidence type="ECO:0000259" key="1">
    <source>
        <dbReference type="Pfam" id="PF02627"/>
    </source>
</evidence>
<dbReference type="Pfam" id="PF02627">
    <property type="entry name" value="CMD"/>
    <property type="match status" value="2"/>
</dbReference>
<reference evidence="2 3" key="1">
    <citation type="journal article" date="2017" name="BMC Genomics">
        <title>Genomic analysis of methanogenic archaea reveals a shift towards energy conservation.</title>
        <authorList>
            <person name="Gilmore S.P."/>
            <person name="Henske J.K."/>
            <person name="Sexton J.A."/>
            <person name="Solomon K.V."/>
            <person name="Seppala S."/>
            <person name="Yoo J.I."/>
            <person name="Huyett L.M."/>
            <person name="Pressman A."/>
            <person name="Cogan J.Z."/>
            <person name="Kivenson V."/>
            <person name="Peng X."/>
            <person name="Tan Y."/>
            <person name="Valentine D.L."/>
            <person name="O'Malley M.A."/>
        </authorList>
    </citation>
    <scope>NUCLEOTIDE SEQUENCE [LARGE SCALE GENOMIC DNA]</scope>
    <source>
        <strain evidence="2 3">MC-15</strain>
    </source>
</reference>